<feature type="compositionally biased region" description="Low complexity" evidence="1">
    <location>
        <begin position="378"/>
        <end position="399"/>
    </location>
</feature>
<name>A0ABW4FDP3_9PSEU</name>
<dbReference type="RefSeq" id="WP_343984904.1">
    <property type="nucleotide sequence ID" value="NZ_BAAAJG010000025.1"/>
</dbReference>
<evidence type="ECO:0000256" key="1">
    <source>
        <dbReference type="SAM" id="MobiDB-lite"/>
    </source>
</evidence>
<evidence type="ECO:0000259" key="2">
    <source>
        <dbReference type="Pfam" id="PF02470"/>
    </source>
</evidence>
<dbReference type="InterPro" id="IPR024516">
    <property type="entry name" value="Mce_C"/>
</dbReference>
<protein>
    <submittedName>
        <fullName evidence="4">MCE family protein</fullName>
    </submittedName>
</protein>
<keyword evidence="5" id="KW-1185">Reference proteome</keyword>
<organism evidence="4 5">
    <name type="scientific">Pseudonocardia aurantiaca</name>
    <dbReference type="NCBI Taxonomy" id="75290"/>
    <lineage>
        <taxon>Bacteria</taxon>
        <taxon>Bacillati</taxon>
        <taxon>Actinomycetota</taxon>
        <taxon>Actinomycetes</taxon>
        <taxon>Pseudonocardiales</taxon>
        <taxon>Pseudonocardiaceae</taxon>
        <taxon>Pseudonocardia</taxon>
    </lineage>
</organism>
<dbReference type="PANTHER" id="PTHR33371:SF15">
    <property type="entry name" value="LIPOPROTEIN LPRN"/>
    <property type="match status" value="1"/>
</dbReference>
<evidence type="ECO:0000313" key="5">
    <source>
        <dbReference type="Proteomes" id="UP001597145"/>
    </source>
</evidence>
<dbReference type="Pfam" id="PF02470">
    <property type="entry name" value="MlaD"/>
    <property type="match status" value="1"/>
</dbReference>
<dbReference type="NCBIfam" id="TIGR00996">
    <property type="entry name" value="Mtu_fam_mce"/>
    <property type="match status" value="1"/>
</dbReference>
<sequence>MTRASVRLAALATAAALLTSGCGVLSGGLRGVDLPGGADLGDHPYRLVVEFSDVVDLVPQSLVKVNDVPVGTVTDISVGPQWTAMVTVYVNGDVPMPANAQARVRTTSLLGEKFVELLAPQDAEGRIADGATIPLARTGRAAEVEEVLGALSLLLNGGGVAQIRTIANELNHALTGNEPEIRSLLADVDTLVGALDDRKTEITRALDEINRLSSTLNDHRGQIETALDDLPGGLKELEAQRGQLVDMLQALDRLSGVATDVVNRSRDDVLADLKLLQPVLSNLSAAGPDLVNALPVLPTFPFSDGTVDAFAGDYTNLYIKADLDLGHVLQNLARSKDAPLGARGPLDGLPSTAQLLAPLLGPPSGDTPRFPLLGEGGLLPVPVPGQAGPPSTSGSTVPPEQRSTPEPTPTPTPTHGPGLLDGLLGGGR</sequence>
<dbReference type="PANTHER" id="PTHR33371">
    <property type="entry name" value="INTERMEMBRANE PHOSPHOLIPID TRANSPORT SYSTEM BINDING PROTEIN MLAD-RELATED"/>
    <property type="match status" value="1"/>
</dbReference>
<feature type="region of interest" description="Disordered" evidence="1">
    <location>
        <begin position="357"/>
        <end position="428"/>
    </location>
</feature>
<feature type="domain" description="Mammalian cell entry C-terminal" evidence="3">
    <location>
        <begin position="125"/>
        <end position="294"/>
    </location>
</feature>
<feature type="domain" description="Mce/MlaD" evidence="2">
    <location>
        <begin position="44"/>
        <end position="118"/>
    </location>
</feature>
<dbReference type="InterPro" id="IPR005693">
    <property type="entry name" value="Mce"/>
</dbReference>
<dbReference type="PROSITE" id="PS51257">
    <property type="entry name" value="PROKAR_LIPOPROTEIN"/>
    <property type="match status" value="1"/>
</dbReference>
<dbReference type="Proteomes" id="UP001597145">
    <property type="component" value="Unassembled WGS sequence"/>
</dbReference>
<gene>
    <name evidence="4" type="ORF">ACFSCY_05355</name>
</gene>
<evidence type="ECO:0000313" key="4">
    <source>
        <dbReference type="EMBL" id="MFD1528863.1"/>
    </source>
</evidence>
<proteinExistence type="predicted"/>
<dbReference type="InterPro" id="IPR052336">
    <property type="entry name" value="MlaD_Phospholipid_Transporter"/>
</dbReference>
<reference evidence="5" key="1">
    <citation type="journal article" date="2019" name="Int. J. Syst. Evol. Microbiol.">
        <title>The Global Catalogue of Microorganisms (GCM) 10K type strain sequencing project: providing services to taxonomists for standard genome sequencing and annotation.</title>
        <authorList>
            <consortium name="The Broad Institute Genomics Platform"/>
            <consortium name="The Broad Institute Genome Sequencing Center for Infectious Disease"/>
            <person name="Wu L."/>
            <person name="Ma J."/>
        </authorList>
    </citation>
    <scope>NUCLEOTIDE SEQUENCE [LARGE SCALE GENOMIC DNA]</scope>
    <source>
        <strain evidence="5">JCM 12165</strain>
    </source>
</reference>
<accession>A0ABW4FDP3</accession>
<dbReference type="InterPro" id="IPR003399">
    <property type="entry name" value="Mce/MlaD"/>
</dbReference>
<dbReference type="EMBL" id="JBHUCP010000003">
    <property type="protein sequence ID" value="MFD1528863.1"/>
    <property type="molecule type" value="Genomic_DNA"/>
</dbReference>
<dbReference type="Pfam" id="PF11887">
    <property type="entry name" value="Mce4_CUP1"/>
    <property type="match status" value="1"/>
</dbReference>
<comment type="caution">
    <text evidence="4">The sequence shown here is derived from an EMBL/GenBank/DDBJ whole genome shotgun (WGS) entry which is preliminary data.</text>
</comment>
<evidence type="ECO:0000259" key="3">
    <source>
        <dbReference type="Pfam" id="PF11887"/>
    </source>
</evidence>